<evidence type="ECO:0000256" key="1">
    <source>
        <dbReference type="ARBA" id="ARBA00005953"/>
    </source>
</evidence>
<comment type="similarity">
    <text evidence="1">Belongs to the 4-hydroxybenzoyl-CoA thioesterase family.</text>
</comment>
<dbReference type="PANTHER" id="PTHR31793">
    <property type="entry name" value="4-HYDROXYBENZOYL-COA THIOESTERASE FAMILY MEMBER"/>
    <property type="match status" value="1"/>
</dbReference>
<organism evidence="3">
    <name type="scientific">Ignavibacterium album</name>
    <dbReference type="NCBI Taxonomy" id="591197"/>
    <lineage>
        <taxon>Bacteria</taxon>
        <taxon>Pseudomonadati</taxon>
        <taxon>Ignavibacteriota</taxon>
        <taxon>Ignavibacteria</taxon>
        <taxon>Ignavibacteriales</taxon>
        <taxon>Ignavibacteriaceae</taxon>
        <taxon>Ignavibacterium</taxon>
    </lineage>
</organism>
<dbReference type="EMBL" id="DSVI01000016">
    <property type="protein sequence ID" value="HGT48398.1"/>
    <property type="molecule type" value="Genomic_DNA"/>
</dbReference>
<dbReference type="InterPro" id="IPR029069">
    <property type="entry name" value="HotDog_dom_sf"/>
</dbReference>
<dbReference type="Gene3D" id="3.10.129.10">
    <property type="entry name" value="Hotdog Thioesterase"/>
    <property type="match status" value="1"/>
</dbReference>
<dbReference type="PANTHER" id="PTHR31793:SF27">
    <property type="entry name" value="NOVEL THIOESTERASE SUPERFAMILY DOMAIN AND SAPOSIN A-TYPE DOMAIN CONTAINING PROTEIN (0610012H03RIK)"/>
    <property type="match status" value="1"/>
</dbReference>
<sequence length="133" mass="15713">MFTVNKRINFFDCDPAGIIFFSRVFEFCHSAYEQLIQSFELDEDYWDNPTYVVPIIHTECDYYKPLRYGDDISIEVLVTQLKSSSFELTYKLILNKETCASVKTVHVFVSREDWNKMEIPTEIMIGLQRNLSE</sequence>
<proteinExistence type="inferred from homology"/>
<protein>
    <submittedName>
        <fullName evidence="3">Acyl-CoA thioesterase</fullName>
    </submittedName>
</protein>
<comment type="caution">
    <text evidence="3">The sequence shown here is derived from an EMBL/GenBank/DDBJ whole genome shotgun (WGS) entry which is preliminary data.</text>
</comment>
<evidence type="ECO:0000256" key="2">
    <source>
        <dbReference type="ARBA" id="ARBA00022801"/>
    </source>
</evidence>
<keyword evidence="2" id="KW-0378">Hydrolase</keyword>
<dbReference type="SUPFAM" id="SSF54637">
    <property type="entry name" value="Thioesterase/thiol ester dehydrase-isomerase"/>
    <property type="match status" value="1"/>
</dbReference>
<dbReference type="GO" id="GO:0047617">
    <property type="term" value="F:fatty acyl-CoA hydrolase activity"/>
    <property type="evidence" value="ECO:0007669"/>
    <property type="project" value="TreeGrafter"/>
</dbReference>
<accession>A0A832G2S9</accession>
<gene>
    <name evidence="3" type="ORF">ENS56_10200</name>
</gene>
<dbReference type="Pfam" id="PF13279">
    <property type="entry name" value="4HBT_2"/>
    <property type="match status" value="1"/>
</dbReference>
<name>A0A832G2S9_9BACT</name>
<dbReference type="InterPro" id="IPR050563">
    <property type="entry name" value="4-hydroxybenzoyl-CoA_TE"/>
</dbReference>
<dbReference type="AlphaFoldDB" id="A0A832G2S9"/>
<dbReference type="CDD" id="cd00586">
    <property type="entry name" value="4HBT"/>
    <property type="match status" value="1"/>
</dbReference>
<evidence type="ECO:0000313" key="3">
    <source>
        <dbReference type="EMBL" id="HGT48398.1"/>
    </source>
</evidence>
<reference evidence="3" key="1">
    <citation type="journal article" date="2020" name="mSystems">
        <title>Genome- and Community-Level Interaction Insights into Carbon Utilization and Element Cycling Functions of Hydrothermarchaeota in Hydrothermal Sediment.</title>
        <authorList>
            <person name="Zhou Z."/>
            <person name="Liu Y."/>
            <person name="Xu W."/>
            <person name="Pan J."/>
            <person name="Luo Z.H."/>
            <person name="Li M."/>
        </authorList>
    </citation>
    <scope>NUCLEOTIDE SEQUENCE [LARGE SCALE GENOMIC DNA]</scope>
    <source>
        <strain evidence="3">SpSt-500</strain>
    </source>
</reference>